<feature type="compositionally biased region" description="Basic residues" evidence="1">
    <location>
        <begin position="16"/>
        <end position="28"/>
    </location>
</feature>
<feature type="non-terminal residue" evidence="2">
    <location>
        <position position="487"/>
    </location>
</feature>
<accession>A0A6J4HE42</accession>
<dbReference type="AlphaFoldDB" id="A0A6J4HE42"/>
<feature type="compositionally biased region" description="Basic residues" evidence="1">
    <location>
        <begin position="191"/>
        <end position="219"/>
    </location>
</feature>
<feature type="compositionally biased region" description="Basic residues" evidence="1">
    <location>
        <begin position="343"/>
        <end position="353"/>
    </location>
</feature>
<feature type="non-terminal residue" evidence="2">
    <location>
        <position position="1"/>
    </location>
</feature>
<sequence>DSDAEPPHRAPEDRQRHRRTALRHGQPLHRRDGEGVPLHRDHGDRRDHRAGPHRLPGVAEPPGRGARGRRPAGRRADGRAPRRPGRPDHHGDGQAPPGGLRRAAAVRHDPQVLRRQRPRLPRTDDHRAADGQGRGGRGDQADRRPAGHRAVELPLLPGGPRGGAEPGAGQHRHPQARRDHAPVRRGDRAAVHRCRRTRRRLHQHVPAHRRRGAGHRRPAHPGGDADRQRARGQRRRRPRRQAPEEVGARARRQRPVHRAGRRQHGRHGQGRHHGPDAEHRPGLHGVQAADRHRGALRAVRRGAQAGVLRLRPGRSGRPGDLPRPAVQRAGRTGPARADPGRRGQGRHRRRRWQAPRPRGGVRGGDDPHRRHPGDARLPRGAVRSRGRRLQGQGRRRGGRPGQRQRLRPGGHRHEQRPRPGTGGGRAARGRHGVDQPAHRLLPRAALRRGQAVRLRSRAVRAGHVRVRQPAARAHRPGEEGRQAPGGL</sequence>
<feature type="compositionally biased region" description="Low complexity" evidence="1">
    <location>
        <begin position="438"/>
        <end position="448"/>
    </location>
</feature>
<gene>
    <name evidence="2" type="ORF">AVDCRST_MAG52-590</name>
</gene>
<name>A0A6J4HE42_9ACTN</name>
<feature type="compositionally biased region" description="Basic and acidic residues" evidence="1">
    <location>
        <begin position="74"/>
        <end position="92"/>
    </location>
</feature>
<reference evidence="2" key="1">
    <citation type="submission" date="2020-02" db="EMBL/GenBank/DDBJ databases">
        <authorList>
            <person name="Meier V. D."/>
        </authorList>
    </citation>
    <scope>NUCLEOTIDE SEQUENCE</scope>
    <source>
        <strain evidence="2">AVDCRST_MAG52</strain>
    </source>
</reference>
<feature type="compositionally biased region" description="Basic and acidic residues" evidence="1">
    <location>
        <begin position="176"/>
        <end position="190"/>
    </location>
</feature>
<feature type="compositionally biased region" description="Low complexity" evidence="1">
    <location>
        <begin position="306"/>
        <end position="324"/>
    </location>
</feature>
<dbReference type="EC" id="1.2.1.24" evidence="2"/>
<feature type="compositionally biased region" description="Basic residues" evidence="1">
    <location>
        <begin position="382"/>
        <end position="415"/>
    </location>
</feature>
<dbReference type="GO" id="GO:0036243">
    <property type="term" value="F:succinate-semialdehyde dehydrogenase (NADP+) activity"/>
    <property type="evidence" value="ECO:0007669"/>
    <property type="project" value="UniProtKB-EC"/>
</dbReference>
<feature type="compositionally biased region" description="Basic residues" evidence="1">
    <location>
        <begin position="249"/>
        <end position="272"/>
    </location>
</feature>
<dbReference type="EC" id="1.2.1.79" evidence="2"/>
<feature type="compositionally biased region" description="Basic residues" evidence="1">
    <location>
        <begin position="230"/>
        <end position="240"/>
    </location>
</feature>
<dbReference type="GO" id="GO:0004777">
    <property type="term" value="F:succinate-semialdehyde dehydrogenase (NAD+) activity"/>
    <property type="evidence" value="ECO:0007669"/>
    <property type="project" value="UniProtKB-EC"/>
</dbReference>
<evidence type="ECO:0000313" key="2">
    <source>
        <dbReference type="EMBL" id="CAA9220747.1"/>
    </source>
</evidence>
<feature type="compositionally biased region" description="Basic and acidic residues" evidence="1">
    <location>
        <begin position="29"/>
        <end position="50"/>
    </location>
</feature>
<keyword evidence="2" id="KW-0560">Oxidoreductase</keyword>
<feature type="region of interest" description="Disordered" evidence="1">
    <location>
        <begin position="1"/>
        <end position="487"/>
    </location>
</feature>
<feature type="compositionally biased region" description="Basic and acidic residues" evidence="1">
    <location>
        <begin position="136"/>
        <end position="151"/>
    </location>
</feature>
<proteinExistence type="predicted"/>
<organism evidence="2">
    <name type="scientific">uncultured Blastococcus sp</name>
    <dbReference type="NCBI Taxonomy" id="217144"/>
    <lineage>
        <taxon>Bacteria</taxon>
        <taxon>Bacillati</taxon>
        <taxon>Actinomycetota</taxon>
        <taxon>Actinomycetes</taxon>
        <taxon>Geodermatophilales</taxon>
        <taxon>Geodermatophilaceae</taxon>
        <taxon>Blastococcus</taxon>
        <taxon>environmental samples</taxon>
    </lineage>
</organism>
<dbReference type="EMBL" id="CADCTN010000034">
    <property type="protein sequence ID" value="CAA9220747.1"/>
    <property type="molecule type" value="Genomic_DNA"/>
</dbReference>
<feature type="compositionally biased region" description="Basic and acidic residues" evidence="1">
    <location>
        <begin position="1"/>
        <end position="15"/>
    </location>
</feature>
<feature type="compositionally biased region" description="Basic and acidic residues" evidence="1">
    <location>
        <begin position="363"/>
        <end position="377"/>
    </location>
</feature>
<feature type="compositionally biased region" description="Basic residues" evidence="1">
    <location>
        <begin position="454"/>
        <end position="466"/>
    </location>
</feature>
<protein>
    <submittedName>
        <fullName evidence="2">Succinate-semialdehyde dehydrogenase [NAD] Succinate-semialdehyde dehydrogenase [NADP+]</fullName>
        <ecNumber evidence="2">1.2.1.24</ecNumber>
        <ecNumber evidence="2">1.2.1.79</ecNumber>
    </submittedName>
</protein>
<evidence type="ECO:0000256" key="1">
    <source>
        <dbReference type="SAM" id="MobiDB-lite"/>
    </source>
</evidence>